<dbReference type="InterPro" id="IPR050747">
    <property type="entry name" value="Mitochondrial_chaperone_BCS1"/>
</dbReference>
<evidence type="ECO:0000256" key="11">
    <source>
        <dbReference type="ARBA" id="ARBA00048778"/>
    </source>
</evidence>
<keyword evidence="3" id="KW-0812">Transmembrane</keyword>
<accession>A0A8J4Q9P3</accession>
<evidence type="ECO:0000256" key="10">
    <source>
        <dbReference type="ARBA" id="ARBA00023136"/>
    </source>
</evidence>
<comment type="similarity">
    <text evidence="2">Belongs to the AAA ATPase family. BCS1 subfamily.</text>
</comment>
<dbReference type="Pfam" id="PF08740">
    <property type="entry name" value="BCS1_N"/>
    <property type="match status" value="1"/>
</dbReference>
<keyword evidence="5" id="KW-0999">Mitochondrion inner membrane</keyword>
<sequence>MNPEPTPNVGFGGVDTSTWMTSLLSIFLTVPTTTSTTDQNGNNTAAVVGGPRYEYMMAALSILFLTWVVTFVKQKLIELVDSIRSRFYYTARLSYPDSMYMNFLEWLGSQDVLYGTKGVSISTRYFEGGTEDESLNLKYLPTGVQWIRFKGYFVSVSRTSSEKSGLDGLKEDYLDLTVFGGTKKLITEMMNVAIEYSTTMTKDKTKIYSLDSSCTYWECICIQNKRVLDSVFLEENVRSTILNDLDKFVNGKEWYLNTGVPYRRGYLLYGPPGSGKTSFILSMAGKFGKSISIMNMAKGVHDGNINGIIQKCPKNTILVLEDIDAAFVKRSSNQESLTFSSLLNAIDGLASSDGRILMMTTNYIERLSPALIRPGRIDLKVHLGFATPHQVELMYQRFFSEEYHHQVKDIIDRIKDDKISTAQLQGWFIIHRDDPDHLLETVDDFLESCRLELKNNDIITASMKDKEVKLNGKKKKNDSDLEFEHDGANIKKEGEEEEEEQEEEEREKDLEIEKESDTIYLNGNSSIIKRRVKINDS</sequence>
<dbReference type="GO" id="GO:0005743">
    <property type="term" value="C:mitochondrial inner membrane"/>
    <property type="evidence" value="ECO:0007669"/>
    <property type="project" value="UniProtKB-SubCell"/>
</dbReference>
<evidence type="ECO:0000256" key="5">
    <source>
        <dbReference type="ARBA" id="ARBA00022792"/>
    </source>
</evidence>
<dbReference type="Pfam" id="PF00004">
    <property type="entry name" value="AAA"/>
    <property type="match status" value="1"/>
</dbReference>
<dbReference type="Gene3D" id="3.40.50.300">
    <property type="entry name" value="P-loop containing nucleotide triphosphate hydrolases"/>
    <property type="match status" value="1"/>
</dbReference>
<keyword evidence="4" id="KW-0547">Nucleotide-binding</keyword>
<evidence type="ECO:0000256" key="1">
    <source>
        <dbReference type="ARBA" id="ARBA00004434"/>
    </source>
</evidence>
<dbReference type="SUPFAM" id="SSF52540">
    <property type="entry name" value="P-loop containing nucleoside triphosphate hydrolases"/>
    <property type="match status" value="1"/>
</dbReference>
<evidence type="ECO:0000313" key="15">
    <source>
        <dbReference type="EMBL" id="KAF2077501.1"/>
    </source>
</evidence>
<evidence type="ECO:0000256" key="4">
    <source>
        <dbReference type="ARBA" id="ARBA00022741"/>
    </source>
</evidence>
<dbReference type="EMBL" id="AJWJ01000027">
    <property type="protein sequence ID" value="KAF2077501.1"/>
    <property type="molecule type" value="Genomic_DNA"/>
</dbReference>
<proteinExistence type="inferred from homology"/>
<evidence type="ECO:0000256" key="3">
    <source>
        <dbReference type="ARBA" id="ARBA00022692"/>
    </source>
</evidence>
<comment type="caution">
    <text evidence="15">The sequence shown here is derived from an EMBL/GenBank/DDBJ whole genome shotgun (WGS) entry which is preliminary data.</text>
</comment>
<evidence type="ECO:0008006" key="17">
    <source>
        <dbReference type="Google" id="ProtNLM"/>
    </source>
</evidence>
<protein>
    <recommendedName>
        <fullName evidence="17">AAA ATPase domain-containing protein</fullName>
    </recommendedName>
</protein>
<dbReference type="GO" id="GO:0016887">
    <property type="term" value="F:ATP hydrolysis activity"/>
    <property type="evidence" value="ECO:0007669"/>
    <property type="project" value="InterPro"/>
</dbReference>
<keyword evidence="6" id="KW-0378">Hydrolase</keyword>
<keyword evidence="7" id="KW-0067">ATP-binding</keyword>
<dbReference type="Pfam" id="PF25426">
    <property type="entry name" value="AAA_lid_BCS1"/>
    <property type="match status" value="1"/>
</dbReference>
<dbReference type="InterPro" id="IPR003593">
    <property type="entry name" value="AAA+_ATPase"/>
</dbReference>
<evidence type="ECO:0000259" key="14">
    <source>
        <dbReference type="SMART" id="SM01024"/>
    </source>
</evidence>
<feature type="compositionally biased region" description="Acidic residues" evidence="12">
    <location>
        <begin position="495"/>
        <end position="506"/>
    </location>
</feature>
<dbReference type="InterPro" id="IPR014851">
    <property type="entry name" value="BCS1_N"/>
</dbReference>
<organism evidence="15 16">
    <name type="scientific">Polysphondylium violaceum</name>
    <dbReference type="NCBI Taxonomy" id="133409"/>
    <lineage>
        <taxon>Eukaryota</taxon>
        <taxon>Amoebozoa</taxon>
        <taxon>Evosea</taxon>
        <taxon>Eumycetozoa</taxon>
        <taxon>Dictyostelia</taxon>
        <taxon>Dictyosteliales</taxon>
        <taxon>Dictyosteliaceae</taxon>
        <taxon>Polysphondylium</taxon>
    </lineage>
</organism>
<evidence type="ECO:0000256" key="9">
    <source>
        <dbReference type="ARBA" id="ARBA00023128"/>
    </source>
</evidence>
<name>A0A8J4Q9P3_9MYCE</name>
<evidence type="ECO:0000256" key="12">
    <source>
        <dbReference type="SAM" id="MobiDB-lite"/>
    </source>
</evidence>
<evidence type="ECO:0000256" key="8">
    <source>
        <dbReference type="ARBA" id="ARBA00022989"/>
    </source>
</evidence>
<reference evidence="15" key="1">
    <citation type="submission" date="2020-01" db="EMBL/GenBank/DDBJ databases">
        <title>Development of genomics and gene disruption for Polysphondylium violaceum indicates a role for the polyketide synthase stlB in stalk morphogenesis.</title>
        <authorList>
            <person name="Narita B."/>
            <person name="Kawabe Y."/>
            <person name="Kin K."/>
            <person name="Saito T."/>
            <person name="Gibbs R."/>
            <person name="Kuspa A."/>
            <person name="Muzny D."/>
            <person name="Queller D."/>
            <person name="Richards S."/>
            <person name="Strassman J."/>
            <person name="Sucgang R."/>
            <person name="Worley K."/>
            <person name="Schaap P."/>
        </authorList>
    </citation>
    <scope>NUCLEOTIDE SEQUENCE</scope>
    <source>
        <strain evidence="15">QSvi11</strain>
    </source>
</reference>
<feature type="domain" description="BCS1 N-terminal" evidence="14">
    <location>
        <begin position="63"/>
        <end position="231"/>
    </location>
</feature>
<evidence type="ECO:0000259" key="13">
    <source>
        <dbReference type="SMART" id="SM00382"/>
    </source>
</evidence>
<dbReference type="Proteomes" id="UP000695562">
    <property type="component" value="Unassembled WGS sequence"/>
</dbReference>
<keyword evidence="10" id="KW-0472">Membrane</keyword>
<dbReference type="SMART" id="SM00382">
    <property type="entry name" value="AAA"/>
    <property type="match status" value="1"/>
</dbReference>
<keyword evidence="16" id="KW-1185">Reference proteome</keyword>
<gene>
    <name evidence="15" type="ORF">CYY_001200</name>
</gene>
<evidence type="ECO:0000256" key="2">
    <source>
        <dbReference type="ARBA" id="ARBA00007448"/>
    </source>
</evidence>
<evidence type="ECO:0000256" key="6">
    <source>
        <dbReference type="ARBA" id="ARBA00022801"/>
    </source>
</evidence>
<evidence type="ECO:0000313" key="16">
    <source>
        <dbReference type="Proteomes" id="UP000695562"/>
    </source>
</evidence>
<dbReference type="InterPro" id="IPR057495">
    <property type="entry name" value="AAA_lid_BCS1"/>
</dbReference>
<dbReference type="SMART" id="SM01024">
    <property type="entry name" value="BCS1_N"/>
    <property type="match status" value="1"/>
</dbReference>
<dbReference type="PANTHER" id="PTHR23070">
    <property type="entry name" value="BCS1 AAA-TYPE ATPASE"/>
    <property type="match status" value="1"/>
</dbReference>
<dbReference type="AlphaFoldDB" id="A0A8J4Q9P3"/>
<dbReference type="InterPro" id="IPR027417">
    <property type="entry name" value="P-loop_NTPase"/>
</dbReference>
<dbReference type="InterPro" id="IPR003959">
    <property type="entry name" value="ATPase_AAA_core"/>
</dbReference>
<keyword evidence="9" id="KW-0496">Mitochondrion</keyword>
<dbReference type="OrthoDB" id="10251412at2759"/>
<feature type="domain" description="AAA+ ATPase" evidence="13">
    <location>
        <begin position="262"/>
        <end position="387"/>
    </location>
</feature>
<dbReference type="GO" id="GO:0005524">
    <property type="term" value="F:ATP binding"/>
    <property type="evidence" value="ECO:0007669"/>
    <property type="project" value="UniProtKB-KW"/>
</dbReference>
<comment type="catalytic activity">
    <reaction evidence="11">
        <text>ATP + H2O = ADP + phosphate + H(+)</text>
        <dbReference type="Rhea" id="RHEA:13065"/>
        <dbReference type="ChEBI" id="CHEBI:15377"/>
        <dbReference type="ChEBI" id="CHEBI:15378"/>
        <dbReference type="ChEBI" id="CHEBI:30616"/>
        <dbReference type="ChEBI" id="CHEBI:43474"/>
        <dbReference type="ChEBI" id="CHEBI:456216"/>
    </reaction>
    <physiologicalReaction direction="left-to-right" evidence="11">
        <dbReference type="Rhea" id="RHEA:13066"/>
    </physiologicalReaction>
</comment>
<feature type="region of interest" description="Disordered" evidence="12">
    <location>
        <begin position="469"/>
        <end position="515"/>
    </location>
</feature>
<comment type="subcellular location">
    <subcellularLocation>
        <location evidence="1">Mitochondrion inner membrane</location>
        <topology evidence="1">Single-pass membrane protein</topology>
    </subcellularLocation>
</comment>
<keyword evidence="8" id="KW-1133">Transmembrane helix</keyword>
<evidence type="ECO:0000256" key="7">
    <source>
        <dbReference type="ARBA" id="ARBA00022840"/>
    </source>
</evidence>
<feature type="compositionally biased region" description="Basic and acidic residues" evidence="12">
    <location>
        <begin position="477"/>
        <end position="494"/>
    </location>
</feature>